<proteinExistence type="predicted"/>
<evidence type="ECO:0000256" key="5">
    <source>
        <dbReference type="ARBA" id="ARBA00023136"/>
    </source>
</evidence>
<dbReference type="PANTHER" id="PTHR30606:SF10">
    <property type="entry name" value="PHOSPHATIDYLINOSITOL MANNOSIDE ACYLTRANSFERASE"/>
    <property type="match status" value="1"/>
</dbReference>
<accession>A0A2J8BAL7</accession>
<evidence type="ECO:0000313" key="8">
    <source>
        <dbReference type="Proteomes" id="UP000242958"/>
    </source>
</evidence>
<organism evidence="7 8">
    <name type="scientific">Megasphaera hutchinsoni</name>
    <dbReference type="NCBI Taxonomy" id="1588748"/>
    <lineage>
        <taxon>Bacteria</taxon>
        <taxon>Bacillati</taxon>
        <taxon>Bacillota</taxon>
        <taxon>Negativicutes</taxon>
        <taxon>Veillonellales</taxon>
        <taxon>Veillonellaceae</taxon>
        <taxon>Megasphaera</taxon>
    </lineage>
</organism>
<evidence type="ECO:0000256" key="6">
    <source>
        <dbReference type="ARBA" id="ARBA00023315"/>
    </source>
</evidence>
<keyword evidence="3" id="KW-0997">Cell inner membrane</keyword>
<protein>
    <submittedName>
        <fullName evidence="7">Lipid A biosynthesis acyltransferase</fullName>
    </submittedName>
</protein>
<comment type="subcellular location">
    <subcellularLocation>
        <location evidence="1">Cell inner membrane</location>
    </subcellularLocation>
</comment>
<dbReference type="PANTHER" id="PTHR30606">
    <property type="entry name" value="LIPID A BIOSYNTHESIS LAUROYL ACYLTRANSFERASE"/>
    <property type="match status" value="1"/>
</dbReference>
<dbReference type="Pfam" id="PF03279">
    <property type="entry name" value="Lip_A_acyltrans"/>
    <property type="match status" value="1"/>
</dbReference>
<evidence type="ECO:0000256" key="3">
    <source>
        <dbReference type="ARBA" id="ARBA00022519"/>
    </source>
</evidence>
<dbReference type="RefSeq" id="WP_102889354.1">
    <property type="nucleotide sequence ID" value="NZ_NFMF01000005.1"/>
</dbReference>
<dbReference type="CDD" id="cd07984">
    <property type="entry name" value="LPLAT_LABLAT-like"/>
    <property type="match status" value="1"/>
</dbReference>
<name>A0A2J8BAL7_9FIRM</name>
<gene>
    <name evidence="7" type="ORF">CAL30_03770</name>
</gene>
<evidence type="ECO:0000256" key="1">
    <source>
        <dbReference type="ARBA" id="ARBA00004533"/>
    </source>
</evidence>
<sequence length="298" mass="34074">MSRTGWQYYLARGISKLICQFSYERIITWGRKLGPLGEKILHKQRERGIRHIMQGLSCTQKEAETIIAAVFANLGQSLLEILYTPQLCKENIHTFVTLEHEERLQQALDKNKGVIVLTAHFGNWEWMGAALSLYGYPTTTIVKNQPNDQLTRLLNEHRRMMGLEVFERGGNAMIIAARALRRKKILGFLADQDGGEDGVPDEFLGKFASSPKGPAQFYCKFGSPIVPIFAIHDEQHHHRVLIGKEIAYEPTGDTTKDIAEVTRLLTAETARLIQTYPAEWLWFQHRWRTQQASMHTES</sequence>
<reference evidence="7 8" key="1">
    <citation type="submission" date="2017-05" db="EMBL/GenBank/DDBJ databases">
        <authorList>
            <person name="Song R."/>
            <person name="Chenine A.L."/>
            <person name="Ruprecht R.M."/>
        </authorList>
    </citation>
    <scope>NUCLEOTIDE SEQUENCE [LARGE SCALE GENOMIC DNA]</scope>
    <source>
        <strain evidence="7 8">KA00229</strain>
    </source>
</reference>
<keyword evidence="2" id="KW-1003">Cell membrane</keyword>
<dbReference type="GO" id="GO:0016746">
    <property type="term" value="F:acyltransferase activity"/>
    <property type="evidence" value="ECO:0007669"/>
    <property type="project" value="UniProtKB-KW"/>
</dbReference>
<keyword evidence="5" id="KW-0472">Membrane</keyword>
<dbReference type="GO" id="GO:0009247">
    <property type="term" value="P:glycolipid biosynthetic process"/>
    <property type="evidence" value="ECO:0007669"/>
    <property type="project" value="UniProtKB-ARBA"/>
</dbReference>
<dbReference type="Proteomes" id="UP000242958">
    <property type="component" value="Unassembled WGS sequence"/>
</dbReference>
<evidence type="ECO:0000256" key="2">
    <source>
        <dbReference type="ARBA" id="ARBA00022475"/>
    </source>
</evidence>
<evidence type="ECO:0000313" key="7">
    <source>
        <dbReference type="EMBL" id="PNH21812.1"/>
    </source>
</evidence>
<keyword evidence="6 7" id="KW-0012">Acyltransferase</keyword>
<dbReference type="InterPro" id="IPR004960">
    <property type="entry name" value="LipA_acyltrans"/>
</dbReference>
<dbReference type="EMBL" id="NFMF01000005">
    <property type="protein sequence ID" value="PNH21812.1"/>
    <property type="molecule type" value="Genomic_DNA"/>
</dbReference>
<dbReference type="GO" id="GO:0005886">
    <property type="term" value="C:plasma membrane"/>
    <property type="evidence" value="ECO:0007669"/>
    <property type="project" value="UniProtKB-SubCell"/>
</dbReference>
<dbReference type="AlphaFoldDB" id="A0A2J8BAL7"/>
<evidence type="ECO:0000256" key="4">
    <source>
        <dbReference type="ARBA" id="ARBA00022679"/>
    </source>
</evidence>
<keyword evidence="4 7" id="KW-0808">Transferase</keyword>
<comment type="caution">
    <text evidence="7">The sequence shown here is derived from an EMBL/GenBank/DDBJ whole genome shotgun (WGS) entry which is preliminary data.</text>
</comment>